<comment type="similarity">
    <text evidence="11">Belongs to the WD repeat KATNB1 family.</text>
</comment>
<dbReference type="SUPFAM" id="SSF50978">
    <property type="entry name" value="WD40 repeat-like"/>
    <property type="match status" value="1"/>
</dbReference>
<comment type="function">
    <text evidence="10 11">Participates in a complex which severs microtubules in an ATP-dependent manner. May act to target the enzymatic subunit of this complex to sites of action such as the centrosome. Microtubule severing may promote rapid reorganization of cellular microtubule arrays and the release of microtubules from the centrosome following nucleation.</text>
</comment>
<dbReference type="SMART" id="SM00320">
    <property type="entry name" value="WD40"/>
    <property type="match status" value="6"/>
</dbReference>
<keyword evidence="4 11" id="KW-0132">Cell division</keyword>
<evidence type="ECO:0000313" key="16">
    <source>
        <dbReference type="Proteomes" id="UP000245119"/>
    </source>
</evidence>
<dbReference type="GO" id="GO:0005874">
    <property type="term" value="C:microtubule"/>
    <property type="evidence" value="ECO:0007669"/>
    <property type="project" value="UniProtKB-KW"/>
</dbReference>
<name>A0A2T7NGN2_POMCA</name>
<evidence type="ECO:0000256" key="5">
    <source>
        <dbReference type="ARBA" id="ARBA00022701"/>
    </source>
</evidence>
<dbReference type="GO" id="GO:0051301">
    <property type="term" value="P:cell division"/>
    <property type="evidence" value="ECO:0007669"/>
    <property type="project" value="UniProtKB-KW"/>
</dbReference>
<reference evidence="15 16" key="1">
    <citation type="submission" date="2018-04" db="EMBL/GenBank/DDBJ databases">
        <title>The genome of golden apple snail Pomacea canaliculata provides insight into stress tolerance and invasive adaptation.</title>
        <authorList>
            <person name="Liu C."/>
            <person name="Liu B."/>
            <person name="Ren Y."/>
            <person name="Zhang Y."/>
            <person name="Wang H."/>
            <person name="Li S."/>
            <person name="Jiang F."/>
            <person name="Yin L."/>
            <person name="Zhang G."/>
            <person name="Qian W."/>
            <person name="Fan W."/>
        </authorList>
    </citation>
    <scope>NUCLEOTIDE SEQUENCE [LARGE SCALE GENOMIC DNA]</scope>
    <source>
        <strain evidence="15">SZHN2017</strain>
        <tissue evidence="15">Muscle</tissue>
    </source>
</reference>
<dbReference type="InterPro" id="IPR019775">
    <property type="entry name" value="WD40_repeat_CS"/>
</dbReference>
<dbReference type="Pfam" id="PF13925">
    <property type="entry name" value="Katanin_con80"/>
    <property type="match status" value="1"/>
</dbReference>
<keyword evidence="3 12" id="KW-0853">WD repeat</keyword>
<dbReference type="InterPro" id="IPR015943">
    <property type="entry name" value="WD40/YVTN_repeat-like_dom_sf"/>
</dbReference>
<dbReference type="InterPro" id="IPR001680">
    <property type="entry name" value="WD40_rpt"/>
</dbReference>
<dbReference type="Gene3D" id="2.130.10.10">
    <property type="entry name" value="YVTN repeat-like/Quinoprotein amine dehydrogenase"/>
    <property type="match status" value="2"/>
</dbReference>
<feature type="repeat" description="WD" evidence="12">
    <location>
        <begin position="140"/>
        <end position="181"/>
    </location>
</feature>
<dbReference type="EMBL" id="PZQS01000012">
    <property type="protein sequence ID" value="PVD20329.1"/>
    <property type="molecule type" value="Genomic_DNA"/>
</dbReference>
<evidence type="ECO:0000256" key="4">
    <source>
        <dbReference type="ARBA" id="ARBA00022618"/>
    </source>
</evidence>
<dbReference type="PANTHER" id="PTHR19845:SF0">
    <property type="entry name" value="KATANIN P80 WD40 REPEAT-CONTAINING SUBUNIT B1"/>
    <property type="match status" value="1"/>
</dbReference>
<dbReference type="OrthoDB" id="10251605at2759"/>
<keyword evidence="16" id="KW-1185">Reference proteome</keyword>
<dbReference type="InterPro" id="IPR036322">
    <property type="entry name" value="WD40_repeat_dom_sf"/>
</dbReference>
<keyword evidence="5 11" id="KW-0493">Microtubule</keyword>
<feature type="compositionally biased region" description="Polar residues" evidence="13">
    <location>
        <begin position="333"/>
        <end position="344"/>
    </location>
</feature>
<protein>
    <recommendedName>
        <fullName evidence="11">Katanin p80 WD40 repeat-containing subunit B1</fullName>
        <shortName evidence="11">Katanin p80 subunit B1</shortName>
    </recommendedName>
    <alternativeName>
        <fullName evidence="11">p80 katanin</fullName>
    </alternativeName>
</protein>
<evidence type="ECO:0000259" key="14">
    <source>
        <dbReference type="Pfam" id="PF13925"/>
    </source>
</evidence>
<dbReference type="GO" id="GO:0008017">
    <property type="term" value="F:microtubule binding"/>
    <property type="evidence" value="ECO:0007669"/>
    <property type="project" value="UniProtKB-UniRule"/>
</dbReference>
<dbReference type="InterPro" id="IPR026962">
    <property type="entry name" value="KTNB1"/>
</dbReference>
<sequence>MANPKRAWKLQEFTAHGADVKCVGLGHKSGRVMVTGGDDRKVNLWSVGKPHCIMSLTGHTTSIEAVRFGHAEEMVIAGSLSGALKVWDLEQAKILRTLTGHKAGIKSLDFHPYGDYAASGSMDCNVKLWDIRRKGCIYTYKSHTGCVNCLRFSPDGRWIASAGEDDVVKLWDLTAGKLLTDLKLHKGPVNVVEFHPHELLLASGSSDRTIKFWDLETFQLVSSTEGDSTGIRSIAFHPDGMCLYSGSHDMLKVYGWEPVHCFDAVSIGWSDVCDMSISNTQMIGASFYKTNVSSFVVNLESVRPLGGSQATNSNRRESSGLSNSRKIFVTERPPTQSTKQASEPKQSDEPAEKTEEGEDASAADIQNPAEYRELFQGNIRQACSVTLQGVGFFQKQPEQVTGTLSENEVLDFIANGHNAMMTVMSNRSRNLQIVRAMWTSGNLKTAIDSAISMNDPAVLVDVVNILNLKTSLWNLDLCTILLPKLKELMSSKYECYVVTAGQAIKLVIRNMGQTIKTNLTAPPGIGVDISREERNKKCSRCHTALMDIRSMIEKRRDAAGKLASLYKEILLLMSTLD</sequence>
<dbReference type="STRING" id="400727.A0A2T7NGN2"/>
<comment type="caution">
    <text evidence="15">The sequence shown here is derived from an EMBL/GenBank/DDBJ whole genome shotgun (WGS) entry which is preliminary data.</text>
</comment>
<dbReference type="GO" id="GO:0007019">
    <property type="term" value="P:microtubule depolymerization"/>
    <property type="evidence" value="ECO:0007669"/>
    <property type="project" value="TreeGrafter"/>
</dbReference>
<evidence type="ECO:0000256" key="1">
    <source>
        <dbReference type="ARBA" id="ARBA00004186"/>
    </source>
</evidence>
<evidence type="ECO:0000256" key="11">
    <source>
        <dbReference type="HAMAP-Rule" id="MF_03022"/>
    </source>
</evidence>
<evidence type="ECO:0000256" key="9">
    <source>
        <dbReference type="ARBA" id="ARBA00023306"/>
    </source>
</evidence>
<dbReference type="FunFam" id="2.130.10.10:FF:000846">
    <property type="entry name" value="Katanin p80 WD40 repeat-containing subunit B1 homolog"/>
    <property type="match status" value="1"/>
</dbReference>
<dbReference type="PROSITE" id="PS50082">
    <property type="entry name" value="WD_REPEATS_2"/>
    <property type="match status" value="5"/>
</dbReference>
<dbReference type="GO" id="GO:0000922">
    <property type="term" value="C:spindle pole"/>
    <property type="evidence" value="ECO:0007669"/>
    <property type="project" value="UniProtKB-SubCell"/>
</dbReference>
<evidence type="ECO:0000256" key="8">
    <source>
        <dbReference type="ARBA" id="ARBA00023212"/>
    </source>
</evidence>
<feature type="repeat" description="WD" evidence="12">
    <location>
        <begin position="13"/>
        <end position="55"/>
    </location>
</feature>
<dbReference type="HAMAP" id="MF_03022">
    <property type="entry name" value="Katanin_p80_B1"/>
    <property type="match status" value="1"/>
</dbReference>
<dbReference type="Pfam" id="PF00400">
    <property type="entry name" value="WD40"/>
    <property type="match status" value="6"/>
</dbReference>
<proteinExistence type="inferred from homology"/>
<feature type="compositionally biased region" description="Basic and acidic residues" evidence="13">
    <location>
        <begin position="345"/>
        <end position="354"/>
    </location>
</feature>
<dbReference type="CDD" id="cd00200">
    <property type="entry name" value="WD40"/>
    <property type="match status" value="1"/>
</dbReference>
<dbReference type="Proteomes" id="UP000245119">
    <property type="component" value="Linkage Group LG12"/>
</dbReference>
<evidence type="ECO:0000256" key="6">
    <source>
        <dbReference type="ARBA" id="ARBA00022737"/>
    </source>
</evidence>
<feature type="repeat" description="WD" evidence="12">
    <location>
        <begin position="182"/>
        <end position="223"/>
    </location>
</feature>
<dbReference type="InterPro" id="IPR028021">
    <property type="entry name" value="Katanin_C-terminal"/>
</dbReference>
<keyword evidence="8 11" id="KW-0206">Cytoskeleton</keyword>
<keyword evidence="9 11" id="KW-0131">Cell cycle</keyword>
<feature type="region of interest" description="Disordered" evidence="13">
    <location>
        <begin position="305"/>
        <end position="365"/>
    </location>
</feature>
<dbReference type="PROSITE" id="PS50294">
    <property type="entry name" value="WD_REPEATS_REGION"/>
    <property type="match status" value="4"/>
</dbReference>
<dbReference type="GO" id="GO:0051013">
    <property type="term" value="P:microtubule severing"/>
    <property type="evidence" value="ECO:0007669"/>
    <property type="project" value="UniProtKB-UniRule"/>
</dbReference>
<organism evidence="15 16">
    <name type="scientific">Pomacea canaliculata</name>
    <name type="common">Golden apple snail</name>
    <dbReference type="NCBI Taxonomy" id="400727"/>
    <lineage>
        <taxon>Eukaryota</taxon>
        <taxon>Metazoa</taxon>
        <taxon>Spiralia</taxon>
        <taxon>Lophotrochozoa</taxon>
        <taxon>Mollusca</taxon>
        <taxon>Gastropoda</taxon>
        <taxon>Caenogastropoda</taxon>
        <taxon>Architaenioglossa</taxon>
        <taxon>Ampullarioidea</taxon>
        <taxon>Ampullariidae</taxon>
        <taxon>Pomacea</taxon>
    </lineage>
</organism>
<comment type="subunit">
    <text evidence="11">Interacts with KATNA1. This interaction enhances the microtubule binding and severing activity of KATNA1 and also targets this activity to the centrosome.</text>
</comment>
<dbReference type="GO" id="GO:0005813">
    <property type="term" value="C:centrosome"/>
    <property type="evidence" value="ECO:0007669"/>
    <property type="project" value="UniProtKB-SubCell"/>
</dbReference>
<comment type="subcellular location">
    <subcellularLocation>
        <location evidence="1 11">Cytoplasm</location>
        <location evidence="1 11">Cytoskeleton</location>
        <location evidence="1 11">Spindle</location>
    </subcellularLocation>
    <subcellularLocation>
        <location evidence="11">Cytoplasm</location>
    </subcellularLocation>
    <subcellularLocation>
        <location evidence="11">Cytoplasm</location>
        <location evidence="11">Cytoskeleton</location>
        <location evidence="11">Microtubule organizing center</location>
        <location evidence="11">Centrosome</location>
    </subcellularLocation>
    <subcellularLocation>
        <location evidence="11">Cytoplasm</location>
        <location evidence="11">Cytoskeleton</location>
        <location evidence="11">Spindle pole</location>
    </subcellularLocation>
    <subcellularLocation>
        <location evidence="11">Cytoplasm</location>
        <location evidence="11">Cytoskeleton</location>
    </subcellularLocation>
    <text evidence="11">Predominantly cytoplasmic. Localized to the interphase centrosome and mitotic spindle poles.</text>
</comment>
<evidence type="ECO:0000256" key="12">
    <source>
        <dbReference type="PROSITE-ProRule" id="PRU00221"/>
    </source>
</evidence>
<keyword evidence="7 11" id="KW-0498">Mitosis</keyword>
<dbReference type="PROSITE" id="PS00678">
    <property type="entry name" value="WD_REPEATS_1"/>
    <property type="match status" value="3"/>
</dbReference>
<evidence type="ECO:0000313" key="15">
    <source>
        <dbReference type="EMBL" id="PVD20329.1"/>
    </source>
</evidence>
<evidence type="ECO:0000256" key="7">
    <source>
        <dbReference type="ARBA" id="ARBA00022776"/>
    </source>
</evidence>
<dbReference type="AlphaFoldDB" id="A0A2T7NGN2"/>
<dbReference type="GO" id="GO:0008352">
    <property type="term" value="C:katanin complex"/>
    <property type="evidence" value="ECO:0007669"/>
    <property type="project" value="InterPro"/>
</dbReference>
<keyword evidence="2 11" id="KW-0963">Cytoplasm</keyword>
<dbReference type="InterPro" id="IPR020472">
    <property type="entry name" value="WD40_PAC1"/>
</dbReference>
<feature type="compositionally biased region" description="Polar residues" evidence="13">
    <location>
        <begin position="308"/>
        <end position="325"/>
    </location>
</feature>
<accession>A0A2T7NGN2</accession>
<dbReference type="PRINTS" id="PR00320">
    <property type="entry name" value="GPROTEINBRPT"/>
</dbReference>
<feature type="domain" description="Katanin p80 subunit C-terminal" evidence="14">
    <location>
        <begin position="416"/>
        <end position="573"/>
    </location>
</feature>
<evidence type="ECO:0000256" key="3">
    <source>
        <dbReference type="ARBA" id="ARBA00022574"/>
    </source>
</evidence>
<gene>
    <name evidence="11" type="primary">KATNB1</name>
    <name evidence="15" type="ORF">C0Q70_18483</name>
</gene>
<evidence type="ECO:0000256" key="2">
    <source>
        <dbReference type="ARBA" id="ARBA00022490"/>
    </source>
</evidence>
<feature type="repeat" description="WD" evidence="12">
    <location>
        <begin position="56"/>
        <end position="97"/>
    </location>
</feature>
<feature type="repeat" description="WD" evidence="12">
    <location>
        <begin position="98"/>
        <end position="139"/>
    </location>
</feature>
<dbReference type="GO" id="GO:0005737">
    <property type="term" value="C:cytoplasm"/>
    <property type="evidence" value="ECO:0007669"/>
    <property type="project" value="UniProtKB-SubCell"/>
</dbReference>
<evidence type="ECO:0000256" key="10">
    <source>
        <dbReference type="ARBA" id="ARBA00057470"/>
    </source>
</evidence>
<evidence type="ECO:0000256" key="13">
    <source>
        <dbReference type="SAM" id="MobiDB-lite"/>
    </source>
</evidence>
<dbReference type="PANTHER" id="PTHR19845">
    <property type="entry name" value="KATANIN P80 SUBUNIT"/>
    <property type="match status" value="1"/>
</dbReference>
<keyword evidence="6" id="KW-0677">Repeat</keyword>